<name>A0AAW2RNU1_9LAMI</name>
<dbReference type="AlphaFoldDB" id="A0AAW2RNU1"/>
<dbReference type="PANTHER" id="PTHR33437">
    <property type="entry name" value="OS06G0361200 PROTEIN"/>
    <property type="match status" value="1"/>
</dbReference>
<feature type="region of interest" description="Disordered" evidence="1">
    <location>
        <begin position="15"/>
        <end position="42"/>
    </location>
</feature>
<sequence length="129" mass="14448">MNKIDSIDACHVAGKKAEAHNEAETSLKQQSDKREKLSTKELEVSSEGLIPVDQLKEFNIGTIQNKLGGSSKSSIAYTKPYIQRINNLKMPVGYQAPKFHSLTAWAIQNNTWLILLRHATMQEHMGITL</sequence>
<evidence type="ECO:0000256" key="1">
    <source>
        <dbReference type="SAM" id="MobiDB-lite"/>
    </source>
</evidence>
<protein>
    <submittedName>
        <fullName evidence="2">Uncharacterized protein</fullName>
    </submittedName>
</protein>
<dbReference type="EMBL" id="JACGWK010000001">
    <property type="protein sequence ID" value="KAL0381093.1"/>
    <property type="molecule type" value="Genomic_DNA"/>
</dbReference>
<evidence type="ECO:0000313" key="2">
    <source>
        <dbReference type="EMBL" id="KAL0381093.1"/>
    </source>
</evidence>
<gene>
    <name evidence="2" type="ORF">Sangu_0173600</name>
</gene>
<proteinExistence type="predicted"/>
<comment type="caution">
    <text evidence="2">The sequence shown here is derived from an EMBL/GenBank/DDBJ whole genome shotgun (WGS) entry which is preliminary data.</text>
</comment>
<organism evidence="2">
    <name type="scientific">Sesamum angustifolium</name>
    <dbReference type="NCBI Taxonomy" id="2727405"/>
    <lineage>
        <taxon>Eukaryota</taxon>
        <taxon>Viridiplantae</taxon>
        <taxon>Streptophyta</taxon>
        <taxon>Embryophyta</taxon>
        <taxon>Tracheophyta</taxon>
        <taxon>Spermatophyta</taxon>
        <taxon>Magnoliopsida</taxon>
        <taxon>eudicotyledons</taxon>
        <taxon>Gunneridae</taxon>
        <taxon>Pentapetalae</taxon>
        <taxon>asterids</taxon>
        <taxon>lamiids</taxon>
        <taxon>Lamiales</taxon>
        <taxon>Pedaliaceae</taxon>
        <taxon>Sesamum</taxon>
    </lineage>
</organism>
<accession>A0AAW2RNU1</accession>
<reference evidence="2" key="2">
    <citation type="journal article" date="2024" name="Plant">
        <title>Genomic evolution and insights into agronomic trait innovations of Sesamum species.</title>
        <authorList>
            <person name="Miao H."/>
            <person name="Wang L."/>
            <person name="Qu L."/>
            <person name="Liu H."/>
            <person name="Sun Y."/>
            <person name="Le M."/>
            <person name="Wang Q."/>
            <person name="Wei S."/>
            <person name="Zheng Y."/>
            <person name="Lin W."/>
            <person name="Duan Y."/>
            <person name="Cao H."/>
            <person name="Xiong S."/>
            <person name="Wang X."/>
            <person name="Wei L."/>
            <person name="Li C."/>
            <person name="Ma Q."/>
            <person name="Ju M."/>
            <person name="Zhao R."/>
            <person name="Li G."/>
            <person name="Mu C."/>
            <person name="Tian Q."/>
            <person name="Mei H."/>
            <person name="Zhang T."/>
            <person name="Gao T."/>
            <person name="Zhang H."/>
        </authorList>
    </citation>
    <scope>NUCLEOTIDE SEQUENCE</scope>
    <source>
        <strain evidence="2">G01</strain>
    </source>
</reference>
<reference evidence="2" key="1">
    <citation type="submission" date="2020-06" db="EMBL/GenBank/DDBJ databases">
        <authorList>
            <person name="Li T."/>
            <person name="Hu X."/>
            <person name="Zhang T."/>
            <person name="Song X."/>
            <person name="Zhang H."/>
            <person name="Dai N."/>
            <person name="Sheng W."/>
            <person name="Hou X."/>
            <person name="Wei L."/>
        </authorList>
    </citation>
    <scope>NUCLEOTIDE SEQUENCE</scope>
    <source>
        <strain evidence="2">G01</strain>
        <tissue evidence="2">Leaf</tissue>
    </source>
</reference>